<dbReference type="PROSITE" id="PS50216">
    <property type="entry name" value="DHHC"/>
    <property type="match status" value="1"/>
</dbReference>
<dbReference type="GO" id="GO:0005783">
    <property type="term" value="C:endoplasmic reticulum"/>
    <property type="evidence" value="ECO:0000318"/>
    <property type="project" value="GO_Central"/>
</dbReference>
<evidence type="ECO:0000313" key="13">
    <source>
        <dbReference type="Proteomes" id="UP000000600"/>
    </source>
</evidence>
<protein>
    <recommendedName>
        <fullName evidence="10">Palmitoyltransferase</fullName>
        <ecNumber evidence="10">2.3.1.225</ecNumber>
    </recommendedName>
</protein>
<keyword evidence="4 10" id="KW-1133">Transmembrane helix</keyword>
<feature type="transmembrane region" description="Helical" evidence="10">
    <location>
        <begin position="72"/>
        <end position="93"/>
    </location>
</feature>
<dbReference type="HOGENOM" id="CLU_018741_3_3_1"/>
<dbReference type="OrthoDB" id="9909019at2759"/>
<evidence type="ECO:0000256" key="7">
    <source>
        <dbReference type="ARBA" id="ARBA00023288"/>
    </source>
</evidence>
<evidence type="ECO:0000256" key="9">
    <source>
        <dbReference type="ARBA" id="ARBA00048048"/>
    </source>
</evidence>
<dbReference type="PANTHER" id="PTHR22883:SF43">
    <property type="entry name" value="PALMITOYLTRANSFERASE APP"/>
    <property type="match status" value="1"/>
</dbReference>
<comment type="catalytic activity">
    <reaction evidence="9 10">
        <text>L-cysteinyl-[protein] + hexadecanoyl-CoA = S-hexadecanoyl-L-cysteinyl-[protein] + CoA</text>
        <dbReference type="Rhea" id="RHEA:36683"/>
        <dbReference type="Rhea" id="RHEA-COMP:10131"/>
        <dbReference type="Rhea" id="RHEA-COMP:11032"/>
        <dbReference type="ChEBI" id="CHEBI:29950"/>
        <dbReference type="ChEBI" id="CHEBI:57287"/>
        <dbReference type="ChEBI" id="CHEBI:57379"/>
        <dbReference type="ChEBI" id="CHEBI:74151"/>
        <dbReference type="EC" id="2.3.1.225"/>
    </reaction>
</comment>
<keyword evidence="5 10" id="KW-0472">Membrane</keyword>
<feature type="transmembrane region" description="Helical" evidence="10">
    <location>
        <begin position="204"/>
        <end position="228"/>
    </location>
</feature>
<evidence type="ECO:0000313" key="12">
    <source>
        <dbReference type="EMBL" id="CAK65380.1"/>
    </source>
</evidence>
<dbReference type="Pfam" id="PF01529">
    <property type="entry name" value="DHHC"/>
    <property type="match status" value="1"/>
</dbReference>
<evidence type="ECO:0000256" key="6">
    <source>
        <dbReference type="ARBA" id="ARBA00023139"/>
    </source>
</evidence>
<dbReference type="PANTHER" id="PTHR22883">
    <property type="entry name" value="ZINC FINGER DHHC DOMAIN CONTAINING PROTEIN"/>
    <property type="match status" value="1"/>
</dbReference>
<dbReference type="GO" id="GO:0019706">
    <property type="term" value="F:protein-cysteine S-palmitoyltransferase activity"/>
    <property type="evidence" value="ECO:0000318"/>
    <property type="project" value="GO_Central"/>
</dbReference>
<dbReference type="AlphaFoldDB" id="A0C3L3"/>
<dbReference type="GO" id="GO:0006612">
    <property type="term" value="P:protein targeting to membrane"/>
    <property type="evidence" value="ECO:0000318"/>
    <property type="project" value="GO_Central"/>
</dbReference>
<evidence type="ECO:0000259" key="11">
    <source>
        <dbReference type="Pfam" id="PF01529"/>
    </source>
</evidence>
<evidence type="ECO:0000256" key="8">
    <source>
        <dbReference type="ARBA" id="ARBA00023315"/>
    </source>
</evidence>
<evidence type="ECO:0000256" key="1">
    <source>
        <dbReference type="ARBA" id="ARBA00004127"/>
    </source>
</evidence>
<dbReference type="KEGG" id="ptm:GSPATT00034859001"/>
<dbReference type="eggNOG" id="KOG1311">
    <property type="taxonomic scope" value="Eukaryota"/>
</dbReference>
<reference evidence="12 13" key="1">
    <citation type="journal article" date="2006" name="Nature">
        <title>Global trends of whole-genome duplications revealed by the ciliate Paramecium tetraurelia.</title>
        <authorList>
            <consortium name="Genoscope"/>
            <person name="Aury J.-M."/>
            <person name="Jaillon O."/>
            <person name="Duret L."/>
            <person name="Noel B."/>
            <person name="Jubin C."/>
            <person name="Porcel B.M."/>
            <person name="Segurens B."/>
            <person name="Daubin V."/>
            <person name="Anthouard V."/>
            <person name="Aiach N."/>
            <person name="Arnaiz O."/>
            <person name="Billaut A."/>
            <person name="Beisson J."/>
            <person name="Blanc I."/>
            <person name="Bouhouche K."/>
            <person name="Camara F."/>
            <person name="Duharcourt S."/>
            <person name="Guigo R."/>
            <person name="Gogendeau D."/>
            <person name="Katinka M."/>
            <person name="Keller A.-M."/>
            <person name="Kissmehl R."/>
            <person name="Klotz C."/>
            <person name="Koll F."/>
            <person name="Le Moue A."/>
            <person name="Lepere C."/>
            <person name="Malinsky S."/>
            <person name="Nowacki M."/>
            <person name="Nowak J.K."/>
            <person name="Plattner H."/>
            <person name="Poulain J."/>
            <person name="Ruiz F."/>
            <person name="Serrano V."/>
            <person name="Zagulski M."/>
            <person name="Dessen P."/>
            <person name="Betermier M."/>
            <person name="Weissenbach J."/>
            <person name="Scarpelli C."/>
            <person name="Schachter V."/>
            <person name="Sperling L."/>
            <person name="Meyer E."/>
            <person name="Cohen J."/>
            <person name="Wincker P."/>
        </authorList>
    </citation>
    <scope>NUCLEOTIDE SEQUENCE [LARGE SCALE GENOMIC DNA]</scope>
    <source>
        <strain evidence="12 13">Stock d4-2</strain>
    </source>
</reference>
<dbReference type="OMA" id="DNCILMF"/>
<evidence type="ECO:0000256" key="4">
    <source>
        <dbReference type="ARBA" id="ARBA00022989"/>
    </source>
</evidence>
<keyword evidence="8 10" id="KW-0012">Acyltransferase</keyword>
<name>A0C3L3_PARTE</name>
<gene>
    <name evidence="12" type="ORF">GSPATT00034859001</name>
</gene>
<feature type="domain" description="Palmitoyltransferase DHHC" evidence="11">
    <location>
        <begin position="120"/>
        <end position="238"/>
    </location>
</feature>
<dbReference type="EC" id="2.3.1.225" evidence="10"/>
<proteinExistence type="inferred from homology"/>
<comment type="domain">
    <text evidence="10">The DHHC domain is required for palmitoyltransferase activity.</text>
</comment>
<feature type="transmembrane region" description="Helical" evidence="10">
    <location>
        <begin position="42"/>
        <end position="60"/>
    </location>
</feature>
<keyword evidence="2 10" id="KW-0808">Transferase</keyword>
<dbReference type="InterPro" id="IPR001594">
    <property type="entry name" value="Palmitoyltrfase_DHHC"/>
</dbReference>
<dbReference type="InterPro" id="IPR039859">
    <property type="entry name" value="PFA4/ZDH16/20/ERF2-like"/>
</dbReference>
<dbReference type="STRING" id="5888.A0C3L3"/>
<accession>A0C3L3</accession>
<dbReference type="InParanoid" id="A0C3L3"/>
<keyword evidence="7" id="KW-0449">Lipoprotein</keyword>
<organism evidence="12 13">
    <name type="scientific">Paramecium tetraurelia</name>
    <dbReference type="NCBI Taxonomy" id="5888"/>
    <lineage>
        <taxon>Eukaryota</taxon>
        <taxon>Sar</taxon>
        <taxon>Alveolata</taxon>
        <taxon>Ciliophora</taxon>
        <taxon>Intramacronucleata</taxon>
        <taxon>Oligohymenophorea</taxon>
        <taxon>Peniculida</taxon>
        <taxon>Parameciidae</taxon>
        <taxon>Paramecium</taxon>
    </lineage>
</organism>
<evidence type="ECO:0000256" key="3">
    <source>
        <dbReference type="ARBA" id="ARBA00022692"/>
    </source>
</evidence>
<evidence type="ECO:0000256" key="2">
    <source>
        <dbReference type="ARBA" id="ARBA00022679"/>
    </source>
</evidence>
<comment type="similarity">
    <text evidence="10">Belongs to the DHHC palmitoyltransferase family.</text>
</comment>
<dbReference type="Proteomes" id="UP000000600">
    <property type="component" value="Unassembled WGS sequence"/>
</dbReference>
<dbReference type="GO" id="GO:0005794">
    <property type="term" value="C:Golgi apparatus"/>
    <property type="evidence" value="ECO:0000318"/>
    <property type="project" value="GO_Central"/>
</dbReference>
<dbReference type="EMBL" id="CT868038">
    <property type="protein sequence ID" value="CAK65380.1"/>
    <property type="molecule type" value="Genomic_DNA"/>
</dbReference>
<keyword evidence="6" id="KW-0564">Palmitate</keyword>
<dbReference type="GeneID" id="5018562"/>
<keyword evidence="13" id="KW-1185">Reference proteome</keyword>
<evidence type="ECO:0000256" key="5">
    <source>
        <dbReference type="ARBA" id="ARBA00023136"/>
    </source>
</evidence>
<dbReference type="RefSeq" id="XP_001432777.1">
    <property type="nucleotide sequence ID" value="XM_001432740.1"/>
</dbReference>
<comment type="subcellular location">
    <subcellularLocation>
        <location evidence="1">Endomembrane system</location>
        <topology evidence="1">Multi-pass membrane protein</topology>
    </subcellularLocation>
</comment>
<feature type="transmembrane region" description="Helical" evidence="10">
    <location>
        <begin position="168"/>
        <end position="188"/>
    </location>
</feature>
<keyword evidence="3 10" id="KW-0812">Transmembrane</keyword>
<sequence>MINQQHIKFEDEREHKLYEIWPGKNRFYLGGRIMIGPSSDNGPNLFTWCGLILLPLFFSISNGQQIWEANRLLFICTLLLGFLTLFFLFLTQFTDPGIIPRKNIFEIMNTEWETEGSWPMCETCLIKKPPGSSHCKQCDNCILMFDHHCPFVNNCIGKRNYKQWHSIYIRYFALFLASLLMQGLSILVSLNKIDPQESNGLTDFLLIIVCFISAIIGVFCFFHLIVILSGSTTRQIIKHLEPTNSFDWIGRSNSLFNPSMIIGTQQQAIDF</sequence>
<evidence type="ECO:0000256" key="10">
    <source>
        <dbReference type="RuleBase" id="RU079119"/>
    </source>
</evidence>